<sequence>MNFSCYAHSFFVFRATSAFSANIRQEDESNDRPVSEAGASHTSEIHFRIVPANRSGDLFTHTITSSEWMGVTASFAAPSVAQREKAL</sequence>
<proteinExistence type="predicted"/>
<dbReference type="Proteomes" id="UP000887013">
    <property type="component" value="Unassembled WGS sequence"/>
</dbReference>
<keyword evidence="2" id="KW-1185">Reference proteome</keyword>
<protein>
    <submittedName>
        <fullName evidence="1">Uncharacterized protein</fullName>
    </submittedName>
</protein>
<name>A0A8X6PKC7_NEPPI</name>
<accession>A0A8X6PKC7</accession>
<evidence type="ECO:0000313" key="1">
    <source>
        <dbReference type="EMBL" id="GFT73232.1"/>
    </source>
</evidence>
<reference evidence="1" key="1">
    <citation type="submission" date="2020-08" db="EMBL/GenBank/DDBJ databases">
        <title>Multicomponent nature underlies the extraordinary mechanical properties of spider dragline silk.</title>
        <authorList>
            <person name="Kono N."/>
            <person name="Nakamura H."/>
            <person name="Mori M."/>
            <person name="Yoshida Y."/>
            <person name="Ohtoshi R."/>
            <person name="Malay A.D."/>
            <person name="Moran D.A.P."/>
            <person name="Tomita M."/>
            <person name="Numata K."/>
            <person name="Arakawa K."/>
        </authorList>
    </citation>
    <scope>NUCLEOTIDE SEQUENCE</scope>
</reference>
<dbReference type="AlphaFoldDB" id="A0A8X6PKC7"/>
<comment type="caution">
    <text evidence="1">The sequence shown here is derived from an EMBL/GenBank/DDBJ whole genome shotgun (WGS) entry which is preliminary data.</text>
</comment>
<organism evidence="1 2">
    <name type="scientific">Nephila pilipes</name>
    <name type="common">Giant wood spider</name>
    <name type="synonym">Nephila maculata</name>
    <dbReference type="NCBI Taxonomy" id="299642"/>
    <lineage>
        <taxon>Eukaryota</taxon>
        <taxon>Metazoa</taxon>
        <taxon>Ecdysozoa</taxon>
        <taxon>Arthropoda</taxon>
        <taxon>Chelicerata</taxon>
        <taxon>Arachnida</taxon>
        <taxon>Araneae</taxon>
        <taxon>Araneomorphae</taxon>
        <taxon>Entelegynae</taxon>
        <taxon>Araneoidea</taxon>
        <taxon>Nephilidae</taxon>
        <taxon>Nephila</taxon>
    </lineage>
</organism>
<evidence type="ECO:0000313" key="2">
    <source>
        <dbReference type="Proteomes" id="UP000887013"/>
    </source>
</evidence>
<dbReference type="EMBL" id="BMAW01021515">
    <property type="protein sequence ID" value="GFT73232.1"/>
    <property type="molecule type" value="Genomic_DNA"/>
</dbReference>
<gene>
    <name evidence="1" type="ORF">NPIL_162061</name>
</gene>